<keyword evidence="3" id="KW-0560">Oxidoreductase</keyword>
<keyword evidence="2" id="KW-0288">FMN</keyword>
<evidence type="ECO:0000313" key="6">
    <source>
        <dbReference type="EMBL" id="SVA94614.1"/>
    </source>
</evidence>
<name>A0A381ZZS5_9ZZZZ</name>
<evidence type="ECO:0000256" key="4">
    <source>
        <dbReference type="ARBA" id="ARBA00023033"/>
    </source>
</evidence>
<dbReference type="InterPro" id="IPR011251">
    <property type="entry name" value="Luciferase-like_dom"/>
</dbReference>
<evidence type="ECO:0000259" key="5">
    <source>
        <dbReference type="Pfam" id="PF00296"/>
    </source>
</evidence>
<dbReference type="SUPFAM" id="SSF51679">
    <property type="entry name" value="Bacterial luciferase-like"/>
    <property type="match status" value="1"/>
</dbReference>
<gene>
    <name evidence="6" type="ORF">METZ01_LOCUS147468</name>
</gene>
<accession>A0A381ZZS5</accession>
<dbReference type="AlphaFoldDB" id="A0A381ZZS5"/>
<dbReference type="GO" id="GO:0046306">
    <property type="term" value="P:alkanesulfonate catabolic process"/>
    <property type="evidence" value="ECO:0007669"/>
    <property type="project" value="TreeGrafter"/>
</dbReference>
<protein>
    <recommendedName>
        <fullName evidence="5">Luciferase-like domain-containing protein</fullName>
    </recommendedName>
</protein>
<keyword evidence="4" id="KW-0503">Monooxygenase</keyword>
<evidence type="ECO:0000256" key="1">
    <source>
        <dbReference type="ARBA" id="ARBA00022630"/>
    </source>
</evidence>
<dbReference type="InterPro" id="IPR050172">
    <property type="entry name" value="SsuD_RutA_monooxygenase"/>
</dbReference>
<dbReference type="InterPro" id="IPR019921">
    <property type="entry name" value="Lucif-like_OxRdtase_Rv2161c"/>
</dbReference>
<sequence length="316" mass="34433">MLIPALLTATKRVSILAAIQLCGSTSMKLGVVFPQTEIGADPSAVREFAQAAEDLGYSQILAYDHVLGADTRTRPDWKGAYDMHSSFHEPFVLFGYLAGVTKQITLATGIIILPQRQTALVAKQAAEVDVLSKGRLRLGVGLGWNQVEYQAMGKDFHTRGRRLEEQIQVLRALWTQASITFEGEWDTIIGAGINPLPVQRPIPIWMGGNADAVIRRVATLSDGWMTPIKPDDAGKKRVEEMYALASKAGRQPSAIGIEGRTDIKNSTEDDWATAVAAWLALGATHLDVSTMGAGFETPHHHIEAIRHFKKVADSLV</sequence>
<evidence type="ECO:0000256" key="3">
    <source>
        <dbReference type="ARBA" id="ARBA00023002"/>
    </source>
</evidence>
<keyword evidence="1" id="KW-0285">Flavoprotein</keyword>
<dbReference type="Pfam" id="PF00296">
    <property type="entry name" value="Bac_luciferase"/>
    <property type="match status" value="1"/>
</dbReference>
<evidence type="ECO:0000256" key="2">
    <source>
        <dbReference type="ARBA" id="ARBA00022643"/>
    </source>
</evidence>
<dbReference type="GO" id="GO:0008726">
    <property type="term" value="F:alkanesulfonate monooxygenase activity"/>
    <property type="evidence" value="ECO:0007669"/>
    <property type="project" value="TreeGrafter"/>
</dbReference>
<feature type="domain" description="Luciferase-like" evidence="5">
    <location>
        <begin position="38"/>
        <end position="287"/>
    </location>
</feature>
<organism evidence="6">
    <name type="scientific">marine metagenome</name>
    <dbReference type="NCBI Taxonomy" id="408172"/>
    <lineage>
        <taxon>unclassified sequences</taxon>
        <taxon>metagenomes</taxon>
        <taxon>ecological metagenomes</taxon>
    </lineage>
</organism>
<dbReference type="EMBL" id="UINC01023278">
    <property type="protein sequence ID" value="SVA94614.1"/>
    <property type="molecule type" value="Genomic_DNA"/>
</dbReference>
<dbReference type="Gene3D" id="3.20.20.30">
    <property type="entry name" value="Luciferase-like domain"/>
    <property type="match status" value="1"/>
</dbReference>
<dbReference type="PANTHER" id="PTHR42847">
    <property type="entry name" value="ALKANESULFONATE MONOOXYGENASE"/>
    <property type="match status" value="1"/>
</dbReference>
<dbReference type="NCBIfam" id="TIGR03619">
    <property type="entry name" value="F420_Rv2161c"/>
    <property type="match status" value="1"/>
</dbReference>
<reference evidence="6" key="1">
    <citation type="submission" date="2018-05" db="EMBL/GenBank/DDBJ databases">
        <authorList>
            <person name="Lanie J.A."/>
            <person name="Ng W.-L."/>
            <person name="Kazmierczak K.M."/>
            <person name="Andrzejewski T.M."/>
            <person name="Davidsen T.M."/>
            <person name="Wayne K.J."/>
            <person name="Tettelin H."/>
            <person name="Glass J.I."/>
            <person name="Rusch D."/>
            <person name="Podicherti R."/>
            <person name="Tsui H.-C.T."/>
            <person name="Winkler M.E."/>
        </authorList>
    </citation>
    <scope>NUCLEOTIDE SEQUENCE</scope>
</reference>
<dbReference type="InterPro" id="IPR036661">
    <property type="entry name" value="Luciferase-like_sf"/>
</dbReference>
<dbReference type="PANTHER" id="PTHR42847:SF4">
    <property type="entry name" value="ALKANESULFONATE MONOOXYGENASE-RELATED"/>
    <property type="match status" value="1"/>
</dbReference>
<proteinExistence type="predicted"/>